<dbReference type="PRINTS" id="PR00413">
    <property type="entry name" value="HADHALOGNASE"/>
</dbReference>
<dbReference type="InterPro" id="IPR006439">
    <property type="entry name" value="HAD-SF_hydro_IA"/>
</dbReference>
<evidence type="ECO:0000313" key="3">
    <source>
        <dbReference type="Proteomes" id="UP001139700"/>
    </source>
</evidence>
<evidence type="ECO:0000313" key="2">
    <source>
        <dbReference type="EMBL" id="MCF0042701.1"/>
    </source>
</evidence>
<dbReference type="SUPFAM" id="SSF56784">
    <property type="entry name" value="HAD-like"/>
    <property type="match status" value="1"/>
</dbReference>
<organism evidence="2 3">
    <name type="scientific">Dyadobacter fanqingshengii</name>
    <dbReference type="NCBI Taxonomy" id="2906443"/>
    <lineage>
        <taxon>Bacteria</taxon>
        <taxon>Pseudomonadati</taxon>
        <taxon>Bacteroidota</taxon>
        <taxon>Cytophagia</taxon>
        <taxon>Cytophagales</taxon>
        <taxon>Spirosomataceae</taxon>
        <taxon>Dyadobacter</taxon>
    </lineage>
</organism>
<dbReference type="SFLD" id="SFLDS00003">
    <property type="entry name" value="Haloacid_Dehalogenase"/>
    <property type="match status" value="1"/>
</dbReference>
<keyword evidence="3" id="KW-1185">Reference proteome</keyword>
<dbReference type="Pfam" id="PF00702">
    <property type="entry name" value="Hydrolase"/>
    <property type="match status" value="1"/>
</dbReference>
<accession>A0A9X1PCZ3</accession>
<dbReference type="InterPro" id="IPR036412">
    <property type="entry name" value="HAD-like_sf"/>
</dbReference>
<gene>
    <name evidence="2" type="ORF">LXM24_21540</name>
</gene>
<dbReference type="RefSeq" id="WP_234615542.1">
    <property type="nucleotide sequence ID" value="NZ_JAJTTA010000004.1"/>
</dbReference>
<dbReference type="Gene3D" id="3.40.50.1000">
    <property type="entry name" value="HAD superfamily/HAD-like"/>
    <property type="match status" value="1"/>
</dbReference>
<dbReference type="PANTHER" id="PTHR43316">
    <property type="entry name" value="HYDROLASE, HALOACID DELAHOGENASE-RELATED"/>
    <property type="match status" value="1"/>
</dbReference>
<dbReference type="InterPro" id="IPR023214">
    <property type="entry name" value="HAD_sf"/>
</dbReference>
<proteinExistence type="predicted"/>
<dbReference type="Proteomes" id="UP001139700">
    <property type="component" value="Unassembled WGS sequence"/>
</dbReference>
<dbReference type="GO" id="GO:0016787">
    <property type="term" value="F:hydrolase activity"/>
    <property type="evidence" value="ECO:0007669"/>
    <property type="project" value="UniProtKB-KW"/>
</dbReference>
<dbReference type="EMBL" id="JAJTTA010000004">
    <property type="protein sequence ID" value="MCF0042701.1"/>
    <property type="molecule type" value="Genomic_DNA"/>
</dbReference>
<dbReference type="InterPro" id="IPR051540">
    <property type="entry name" value="S-2-haloacid_dehalogenase"/>
</dbReference>
<protein>
    <submittedName>
        <fullName evidence="2">HAD family hydrolase</fullName>
    </submittedName>
</protein>
<dbReference type="AlphaFoldDB" id="A0A9X1PCZ3"/>
<name>A0A9X1PCZ3_9BACT</name>
<dbReference type="NCBIfam" id="TIGR01549">
    <property type="entry name" value="HAD-SF-IA-v1"/>
    <property type="match status" value="1"/>
</dbReference>
<sequence length="253" mass="28362">MNSIKAGSCMRKAEARMIKGILFDYGGTIDTNGLHWANVLWESYQRNQVNVDRDAFAEAYKYGERALAIKPIIEPHHVFYDVLFLKVEQQFSFLREKGFELNDGAIEAIASECNRFAHTTVEKAAPVLAQLAQKYPLVMVSNFYGNINHVLQDFGIAHYFQAVVESAVVGVRKPNPQIYQLGIDKLALPPQECVVIGDSYSKDIQPARSLGCKTIWLNVKGWDEADDSNLKVSEADVEITDFAQIADTITIWG</sequence>
<keyword evidence="1 2" id="KW-0378">Hydrolase</keyword>
<dbReference type="SFLD" id="SFLDG01129">
    <property type="entry name" value="C1.5:_HAD__Beta-PGM__Phosphata"/>
    <property type="match status" value="1"/>
</dbReference>
<evidence type="ECO:0000256" key="1">
    <source>
        <dbReference type="ARBA" id="ARBA00022801"/>
    </source>
</evidence>
<comment type="caution">
    <text evidence="2">The sequence shown here is derived from an EMBL/GenBank/DDBJ whole genome shotgun (WGS) entry which is preliminary data.</text>
</comment>
<dbReference type="NCBIfam" id="TIGR01509">
    <property type="entry name" value="HAD-SF-IA-v3"/>
    <property type="match status" value="1"/>
</dbReference>
<reference evidence="2" key="1">
    <citation type="submission" date="2021-12" db="EMBL/GenBank/DDBJ databases">
        <title>Novel species in genus Dyadobacter.</title>
        <authorList>
            <person name="Ma C."/>
        </authorList>
    </citation>
    <scope>NUCLEOTIDE SEQUENCE</scope>
    <source>
        <strain evidence="2">CY399</strain>
    </source>
</reference>